<accession>M1DHH6</accession>
<proteinExistence type="predicted"/>
<dbReference type="EnsemblPlants" id="PGSC0003DMT400089124">
    <property type="protein sequence ID" value="PGSC0003DMT400089124"/>
    <property type="gene ID" value="PGSC0003DMG400038695"/>
</dbReference>
<dbReference type="AlphaFoldDB" id="M1DHH6"/>
<dbReference type="Proteomes" id="UP000011115">
    <property type="component" value="Unassembled WGS sequence"/>
</dbReference>
<dbReference type="PaxDb" id="4113-PGSC0003DMT400089124"/>
<name>M1DHH6_SOLTU</name>
<keyword evidence="2" id="KW-1185">Reference proteome</keyword>
<evidence type="ECO:0000313" key="1">
    <source>
        <dbReference type="EnsemblPlants" id="PGSC0003DMT400089124"/>
    </source>
</evidence>
<protein>
    <submittedName>
        <fullName evidence="1">Uncharacterized protein</fullName>
    </submittedName>
</protein>
<reference evidence="1" key="2">
    <citation type="submission" date="2015-06" db="UniProtKB">
        <authorList>
            <consortium name="EnsemblPlants"/>
        </authorList>
    </citation>
    <scope>IDENTIFICATION</scope>
    <source>
        <strain evidence="1">DM1-3 516 R44</strain>
    </source>
</reference>
<reference evidence="2" key="1">
    <citation type="journal article" date="2011" name="Nature">
        <title>Genome sequence and analysis of the tuber crop potato.</title>
        <authorList>
            <consortium name="The Potato Genome Sequencing Consortium"/>
        </authorList>
    </citation>
    <scope>NUCLEOTIDE SEQUENCE [LARGE SCALE GENOMIC DNA]</scope>
    <source>
        <strain evidence="2">cv. DM1-3 516 R44</strain>
    </source>
</reference>
<dbReference type="Gramene" id="PGSC0003DMT400089124">
    <property type="protein sequence ID" value="PGSC0003DMT400089124"/>
    <property type="gene ID" value="PGSC0003DMG400038695"/>
</dbReference>
<organism evidence="1 2">
    <name type="scientific">Solanum tuberosum</name>
    <name type="common">Potato</name>
    <dbReference type="NCBI Taxonomy" id="4113"/>
    <lineage>
        <taxon>Eukaryota</taxon>
        <taxon>Viridiplantae</taxon>
        <taxon>Streptophyta</taxon>
        <taxon>Embryophyta</taxon>
        <taxon>Tracheophyta</taxon>
        <taxon>Spermatophyta</taxon>
        <taxon>Magnoliopsida</taxon>
        <taxon>eudicotyledons</taxon>
        <taxon>Gunneridae</taxon>
        <taxon>Pentapetalae</taxon>
        <taxon>asterids</taxon>
        <taxon>lamiids</taxon>
        <taxon>Solanales</taxon>
        <taxon>Solanaceae</taxon>
        <taxon>Solanoideae</taxon>
        <taxon>Solaneae</taxon>
        <taxon>Solanum</taxon>
    </lineage>
</organism>
<sequence length="140" mass="16051">MFSRCDILLVPVLRWFAYEEKKEKGDVVVLLEPKAFHGHGLNDDPSCQVVDRLLGVKFLDPNHTDPIDGLSCLHIELFEDVLLGRMLILKVKKLSMHQKCNPLRAGQQVVGRQDVADTSRIHEFLRMNPLNSPNRRSLRI</sequence>
<dbReference type="HOGENOM" id="CLU_1838707_0_0_1"/>
<evidence type="ECO:0000313" key="2">
    <source>
        <dbReference type="Proteomes" id="UP000011115"/>
    </source>
</evidence>
<dbReference type="InParanoid" id="M1DHH6"/>